<name>A0A4R4WTR9_9ACTN</name>
<dbReference type="OrthoDB" id="5185521at2"/>
<comment type="caution">
    <text evidence="3">The sequence shown here is derived from an EMBL/GenBank/DDBJ whole genome shotgun (WGS) entry which is preliminary data.</text>
</comment>
<organism evidence="3 4">
    <name type="scientific">Kribbella turkmenica</name>
    <dbReference type="NCBI Taxonomy" id="2530375"/>
    <lineage>
        <taxon>Bacteria</taxon>
        <taxon>Bacillati</taxon>
        <taxon>Actinomycetota</taxon>
        <taxon>Actinomycetes</taxon>
        <taxon>Propionibacteriales</taxon>
        <taxon>Kribbellaceae</taxon>
        <taxon>Kribbella</taxon>
    </lineage>
</organism>
<feature type="region of interest" description="Disordered" evidence="1">
    <location>
        <begin position="321"/>
        <end position="414"/>
    </location>
</feature>
<dbReference type="AlphaFoldDB" id="A0A4R4WTR9"/>
<feature type="transmembrane region" description="Helical" evidence="2">
    <location>
        <begin position="94"/>
        <end position="113"/>
    </location>
</feature>
<feature type="compositionally biased region" description="Pro residues" evidence="1">
    <location>
        <begin position="360"/>
        <end position="376"/>
    </location>
</feature>
<evidence type="ECO:0000313" key="4">
    <source>
        <dbReference type="Proteomes" id="UP000295172"/>
    </source>
</evidence>
<proteinExistence type="predicted"/>
<feature type="transmembrane region" description="Helical" evidence="2">
    <location>
        <begin position="196"/>
        <end position="220"/>
    </location>
</feature>
<dbReference type="Proteomes" id="UP000295172">
    <property type="component" value="Unassembled WGS sequence"/>
</dbReference>
<accession>A0A4R4WTR9</accession>
<feature type="transmembrane region" description="Helical" evidence="2">
    <location>
        <begin position="232"/>
        <end position="254"/>
    </location>
</feature>
<evidence type="ECO:0008006" key="5">
    <source>
        <dbReference type="Google" id="ProtNLM"/>
    </source>
</evidence>
<keyword evidence="2" id="KW-0472">Membrane</keyword>
<keyword evidence="4" id="KW-1185">Reference proteome</keyword>
<gene>
    <name evidence="3" type="ORF">E1218_21565</name>
</gene>
<feature type="transmembrane region" description="Helical" evidence="2">
    <location>
        <begin position="119"/>
        <end position="137"/>
    </location>
</feature>
<keyword evidence="2" id="KW-1133">Transmembrane helix</keyword>
<evidence type="ECO:0000313" key="3">
    <source>
        <dbReference type="EMBL" id="TDD21010.1"/>
    </source>
</evidence>
<reference evidence="3 4" key="1">
    <citation type="submission" date="2019-02" db="EMBL/GenBank/DDBJ databases">
        <title>Draft genome sequences of novel Actinobacteria.</title>
        <authorList>
            <person name="Sahin N."/>
            <person name="Ay H."/>
            <person name="Saygin H."/>
        </authorList>
    </citation>
    <scope>NUCLEOTIDE SEQUENCE [LARGE SCALE GENOMIC DNA]</scope>
    <source>
        <strain evidence="3 4">16K104</strain>
    </source>
</reference>
<sequence length="414" mass="43828">MNSTVTGAVAIYLAQVRAELSDLPSGELEDVLEDVSGHLTEVAAEFEAEPTTEALQERLGTPREYAAELRTAAGYPPRTQPVADRDAARKALRWGLVAATAGPFLVAIGIFYWSHDETVFFGVLGFAVLFLAAYLGVRALRDNDPRIVLEDPRGRRGAEAVRGLVDQIPPNVRSELVTIGQPVWWVARGAIGGGGFFALFGAGAVAVVGAVAGAAVSIWIGRRTQQDRRWLWYVVPLNIVAAVAVPAFLSAAYMGASFGFLNDYGDYSSSSSYTPDGLVLNGTPVSNIYPFDAQGKQVSVRLYDQEGNPIALRLEDCEASYGRTDRDSTSNVVPHRVITGDESGNFGEEPNCRDTDKAPFVPPPAPATATPAPTPTGTPSASASSTPTGTTPTPTPAPGTTPRPAVTLTVQPTR</sequence>
<evidence type="ECO:0000256" key="2">
    <source>
        <dbReference type="SAM" id="Phobius"/>
    </source>
</evidence>
<dbReference type="EMBL" id="SMKR01000096">
    <property type="protein sequence ID" value="TDD21010.1"/>
    <property type="molecule type" value="Genomic_DNA"/>
</dbReference>
<dbReference type="Pfam" id="PF22564">
    <property type="entry name" value="HAAS"/>
    <property type="match status" value="1"/>
</dbReference>
<evidence type="ECO:0000256" key="1">
    <source>
        <dbReference type="SAM" id="MobiDB-lite"/>
    </source>
</evidence>
<protein>
    <recommendedName>
        <fullName evidence="5">Proline-rich protein</fullName>
    </recommendedName>
</protein>
<keyword evidence="2" id="KW-0812">Transmembrane</keyword>
<feature type="compositionally biased region" description="Low complexity" evidence="1">
    <location>
        <begin position="377"/>
        <end position="392"/>
    </location>
</feature>
<dbReference type="RefSeq" id="WP_132322932.1">
    <property type="nucleotide sequence ID" value="NZ_SMKR01000096.1"/>
</dbReference>